<keyword evidence="5" id="KW-0571">Peptide transport</keyword>
<reference evidence="11" key="1">
    <citation type="submission" date="2020-12" db="EMBL/GenBank/DDBJ databases">
        <title>Metabolic potential, ecology and presence of endohyphal bacteria is reflected in genomic diversity of Mucoromycotina.</title>
        <authorList>
            <person name="Muszewska A."/>
            <person name="Okrasinska A."/>
            <person name="Steczkiewicz K."/>
            <person name="Drgas O."/>
            <person name="Orlowska M."/>
            <person name="Perlinska-Lenart U."/>
            <person name="Aleksandrzak-Piekarczyk T."/>
            <person name="Szatraj K."/>
            <person name="Zielenkiewicz U."/>
            <person name="Pilsyk S."/>
            <person name="Malc E."/>
            <person name="Mieczkowski P."/>
            <person name="Kruszewska J.S."/>
            <person name="Biernat P."/>
            <person name="Pawlowska J."/>
        </authorList>
    </citation>
    <scope>NUCLEOTIDE SEQUENCE</scope>
    <source>
        <strain evidence="11">WA0000017839</strain>
    </source>
</reference>
<evidence type="ECO:0000256" key="4">
    <source>
        <dbReference type="ARBA" id="ARBA00022692"/>
    </source>
</evidence>
<feature type="transmembrane region" description="Helical" evidence="10">
    <location>
        <begin position="562"/>
        <end position="584"/>
    </location>
</feature>
<keyword evidence="3" id="KW-0813">Transport</keyword>
<gene>
    <name evidence="11" type="ORF">INT47_009126</name>
</gene>
<dbReference type="GO" id="GO:0035673">
    <property type="term" value="F:oligopeptide transmembrane transporter activity"/>
    <property type="evidence" value="ECO:0007669"/>
    <property type="project" value="InterPro"/>
</dbReference>
<keyword evidence="8 10" id="KW-0472">Membrane</keyword>
<dbReference type="NCBIfam" id="TIGR00727">
    <property type="entry name" value="ISP4_OPT"/>
    <property type="match status" value="1"/>
</dbReference>
<dbReference type="EMBL" id="JAEPRD010000003">
    <property type="protein sequence ID" value="KAG2213452.1"/>
    <property type="molecule type" value="Genomic_DNA"/>
</dbReference>
<feature type="transmembrane region" description="Helical" evidence="10">
    <location>
        <begin position="155"/>
        <end position="181"/>
    </location>
</feature>
<feature type="transmembrane region" description="Helical" evidence="10">
    <location>
        <begin position="320"/>
        <end position="343"/>
    </location>
</feature>
<evidence type="ECO:0000313" key="11">
    <source>
        <dbReference type="EMBL" id="KAG2213452.1"/>
    </source>
</evidence>
<evidence type="ECO:0000256" key="10">
    <source>
        <dbReference type="SAM" id="Phobius"/>
    </source>
</evidence>
<evidence type="ECO:0000256" key="5">
    <source>
        <dbReference type="ARBA" id="ARBA00022856"/>
    </source>
</evidence>
<dbReference type="GO" id="GO:0016020">
    <property type="term" value="C:membrane"/>
    <property type="evidence" value="ECO:0007669"/>
    <property type="project" value="UniProtKB-SubCell"/>
</dbReference>
<keyword evidence="7 10" id="KW-1133">Transmembrane helix</keyword>
<feature type="transmembrane region" description="Helical" evidence="10">
    <location>
        <begin position="706"/>
        <end position="729"/>
    </location>
</feature>
<feature type="transmembrane region" description="Helical" evidence="10">
    <location>
        <begin position="628"/>
        <end position="648"/>
    </location>
</feature>
<feature type="transmembrane region" description="Helical" evidence="10">
    <location>
        <begin position="395"/>
        <end position="418"/>
    </location>
</feature>
<feature type="transmembrane region" description="Helical" evidence="10">
    <location>
        <begin position="452"/>
        <end position="472"/>
    </location>
</feature>
<dbReference type="InterPro" id="IPR004648">
    <property type="entry name" value="Oligpept_transpt"/>
</dbReference>
<evidence type="ECO:0000256" key="1">
    <source>
        <dbReference type="ARBA" id="ARBA00004141"/>
    </source>
</evidence>
<feature type="transmembrane region" description="Helical" evidence="10">
    <location>
        <begin position="116"/>
        <end position="135"/>
    </location>
</feature>
<evidence type="ECO:0000256" key="6">
    <source>
        <dbReference type="ARBA" id="ARBA00022927"/>
    </source>
</evidence>
<feature type="transmembrane region" description="Helical" evidence="10">
    <location>
        <begin position="91"/>
        <end position="110"/>
    </location>
</feature>
<evidence type="ECO:0000256" key="8">
    <source>
        <dbReference type="ARBA" id="ARBA00023136"/>
    </source>
</evidence>
<keyword evidence="6" id="KW-0653">Protein transport</keyword>
<feature type="transmembrane region" description="Helical" evidence="10">
    <location>
        <begin position="478"/>
        <end position="498"/>
    </location>
</feature>
<organism evidence="11 12">
    <name type="scientific">Mucor saturninus</name>
    <dbReference type="NCBI Taxonomy" id="64648"/>
    <lineage>
        <taxon>Eukaryota</taxon>
        <taxon>Fungi</taxon>
        <taxon>Fungi incertae sedis</taxon>
        <taxon>Mucoromycota</taxon>
        <taxon>Mucoromycotina</taxon>
        <taxon>Mucoromycetes</taxon>
        <taxon>Mucorales</taxon>
        <taxon>Mucorineae</taxon>
        <taxon>Mucoraceae</taxon>
        <taxon>Mucor</taxon>
    </lineage>
</organism>
<feature type="region of interest" description="Disordered" evidence="9">
    <location>
        <begin position="1"/>
        <end position="30"/>
    </location>
</feature>
<name>A0A8H7RLW5_9FUNG</name>
<dbReference type="AlphaFoldDB" id="A0A8H7RLW5"/>
<dbReference type="OrthoDB" id="9986677at2759"/>
<feature type="transmembrane region" description="Helical" evidence="10">
    <location>
        <begin position="187"/>
        <end position="208"/>
    </location>
</feature>
<comment type="subcellular location">
    <subcellularLocation>
        <location evidence="1">Membrane</location>
        <topology evidence="1">Multi-pass membrane protein</topology>
    </subcellularLocation>
</comment>
<accession>A0A8H7RLW5</accession>
<evidence type="ECO:0000256" key="2">
    <source>
        <dbReference type="ARBA" id="ARBA00008807"/>
    </source>
</evidence>
<comment type="similarity">
    <text evidence="2">Belongs to the oligopeptide OPT transporter family.</text>
</comment>
<dbReference type="PANTHER" id="PTHR22601">
    <property type="entry name" value="ISP4 LIKE PROTEIN"/>
    <property type="match status" value="1"/>
</dbReference>
<dbReference type="Proteomes" id="UP000603453">
    <property type="component" value="Unassembled WGS sequence"/>
</dbReference>
<feature type="transmembrane region" description="Helical" evidence="10">
    <location>
        <begin position="248"/>
        <end position="275"/>
    </location>
</feature>
<protein>
    <recommendedName>
        <fullName evidence="13">OPT family small oligopeptide transporter</fullName>
    </recommendedName>
</protein>
<keyword evidence="4 10" id="KW-0812">Transmembrane</keyword>
<sequence length="766" mass="87533">MAGTSVSSDYKEERYVTTETVETSEKFQTSEKVESSEKAEEFFTDQHILEDSEKHTFEDAEAKFDDSPIEEVAAIVLNTDDPTLPIYTFRMWFLGIVFSLVLSFVNQFFWFRNNSLSVSPLVIQIITYPLGKFMARVIPKSRFWNPGPFNMKEHVLITVMANCSYSTAYAVDIVVIQRIFYNQNLGYGGGLLLIWTTQFLGYGMAGLLRPYLVYPAEMVWPGNLSNIALFRSFHDPQKATAGPSRLRWFSYCFAAMFVYYWLPGYFFQVLTYFSWVCWIKQDNQVLAQLTGGNNGLGMFALSFDWLTFTSFLGSPLVVPFWAIANIGFGFVLIAWVCVPILYYSNVWDAKRFPILTAQLFNAKGEIWDNSLVLDENSILDPAKYEIYGPLRMTTFFAFTYGIGFAGVTSVLTHCFLYYRKEIVRQFRESRNKNKNEDIHQKLMRAYPEVPHWWYLAVFFISFGVSFAVIYVWPIYLPWWGLILAVALAVIFVLPVGIIQSITNQQPGLNVVTEFIIGYALPGHPIANVTFKTYGYISLYQCLAFVSDLKLGHYTKIPPKAMFWTQLVGTGLAGLMNLITANWILDTVKDVCTPKGFPFTCPSAKTFYSASVIWGAIGPDRMFGPSSPYYPTLWFFLIGLLLPIPFYFYSKRYPNSWVKYVHIPIILNSTGMMPPAVPLNYSMWFAAGFIFMFWLRRYRFEWWIKYNYVTSAAFDSGVAFSTLIVFAVVVGSGYTPDWWGNGGQGSNALFDNCNLALNNGYGECVMC</sequence>
<evidence type="ECO:0000256" key="9">
    <source>
        <dbReference type="SAM" id="MobiDB-lite"/>
    </source>
</evidence>
<evidence type="ECO:0000313" key="12">
    <source>
        <dbReference type="Proteomes" id="UP000603453"/>
    </source>
</evidence>
<dbReference type="Pfam" id="PF03169">
    <property type="entry name" value="OPT"/>
    <property type="match status" value="1"/>
</dbReference>
<evidence type="ECO:0000256" key="3">
    <source>
        <dbReference type="ARBA" id="ARBA00022448"/>
    </source>
</evidence>
<evidence type="ECO:0008006" key="13">
    <source>
        <dbReference type="Google" id="ProtNLM"/>
    </source>
</evidence>
<proteinExistence type="inferred from homology"/>
<dbReference type="InterPro" id="IPR004813">
    <property type="entry name" value="OPT"/>
</dbReference>
<dbReference type="NCBIfam" id="TIGR00728">
    <property type="entry name" value="OPT_sfam"/>
    <property type="match status" value="1"/>
</dbReference>
<evidence type="ECO:0000256" key="7">
    <source>
        <dbReference type="ARBA" id="ARBA00022989"/>
    </source>
</evidence>
<dbReference type="GO" id="GO:0015031">
    <property type="term" value="P:protein transport"/>
    <property type="evidence" value="ECO:0007669"/>
    <property type="project" value="UniProtKB-KW"/>
</dbReference>
<comment type="caution">
    <text evidence="11">The sequence shown here is derived from an EMBL/GenBank/DDBJ whole genome shotgun (WGS) entry which is preliminary data.</text>
</comment>
<feature type="transmembrane region" description="Helical" evidence="10">
    <location>
        <begin position="676"/>
        <end position="694"/>
    </location>
</feature>
<keyword evidence="12" id="KW-1185">Reference proteome</keyword>